<dbReference type="KEGG" id="mrob:HH214_15330"/>
<keyword evidence="1" id="KW-0812">Transmembrane</keyword>
<dbReference type="InterPro" id="IPR012861">
    <property type="entry name" value="DUF1634"/>
</dbReference>
<feature type="transmembrane region" description="Helical" evidence="1">
    <location>
        <begin position="76"/>
        <end position="95"/>
    </location>
</feature>
<protein>
    <submittedName>
        <fullName evidence="2">DUF1634 domain-containing protein</fullName>
    </submittedName>
</protein>
<evidence type="ECO:0000313" key="2">
    <source>
        <dbReference type="EMBL" id="QJD97144.1"/>
    </source>
</evidence>
<keyword evidence="1" id="KW-0472">Membrane</keyword>
<feature type="transmembrane region" description="Helical" evidence="1">
    <location>
        <begin position="107"/>
        <end position="126"/>
    </location>
</feature>
<accession>A0A7L5E5U7</accession>
<gene>
    <name evidence="2" type="ORF">HH214_15330</name>
</gene>
<organism evidence="2 3">
    <name type="scientific">Mucilaginibacter robiniae</name>
    <dbReference type="NCBI Taxonomy" id="2728022"/>
    <lineage>
        <taxon>Bacteria</taxon>
        <taxon>Pseudomonadati</taxon>
        <taxon>Bacteroidota</taxon>
        <taxon>Sphingobacteriia</taxon>
        <taxon>Sphingobacteriales</taxon>
        <taxon>Sphingobacteriaceae</taxon>
        <taxon>Mucilaginibacter</taxon>
    </lineage>
</organism>
<dbReference type="RefSeq" id="WP_169609059.1">
    <property type="nucleotide sequence ID" value="NZ_CP051682.1"/>
</dbReference>
<reference evidence="2 3" key="1">
    <citation type="submission" date="2020-04" db="EMBL/GenBank/DDBJ databases">
        <title>Genome sequencing of novel species.</title>
        <authorList>
            <person name="Heo J."/>
            <person name="Kim S.-J."/>
            <person name="Kim J.-S."/>
            <person name="Hong S.-B."/>
            <person name="Kwon S.-W."/>
        </authorList>
    </citation>
    <scope>NUCLEOTIDE SEQUENCE [LARGE SCALE GENOMIC DNA]</scope>
    <source>
        <strain evidence="2 3">F39-2</strain>
    </source>
</reference>
<evidence type="ECO:0000313" key="3">
    <source>
        <dbReference type="Proteomes" id="UP000503278"/>
    </source>
</evidence>
<keyword evidence="1" id="KW-1133">Transmembrane helix</keyword>
<evidence type="ECO:0000256" key="1">
    <source>
        <dbReference type="SAM" id="Phobius"/>
    </source>
</evidence>
<name>A0A7L5E5U7_9SPHI</name>
<keyword evidence="3" id="KW-1185">Reference proteome</keyword>
<feature type="transmembrane region" description="Helical" evidence="1">
    <location>
        <begin position="12"/>
        <end position="40"/>
    </location>
</feature>
<sequence>MSNVKQFKDTDIQLAIGWILRLGVIISMSVVFIGGCLYIYRHGYSIANYHEFKGVPNFVHTPAGIWHGILTGHGQAIIQAGILLLVATPVLRILFSAFGFLLEKDYLYVGITLLVLAIIIISALTGHGG</sequence>
<dbReference type="AlphaFoldDB" id="A0A7L5E5U7"/>
<proteinExistence type="predicted"/>
<dbReference type="EMBL" id="CP051682">
    <property type="protein sequence ID" value="QJD97144.1"/>
    <property type="molecule type" value="Genomic_DNA"/>
</dbReference>
<dbReference type="Proteomes" id="UP000503278">
    <property type="component" value="Chromosome"/>
</dbReference>
<dbReference type="Pfam" id="PF07843">
    <property type="entry name" value="DUF1634"/>
    <property type="match status" value="1"/>
</dbReference>